<evidence type="ECO:0000256" key="7">
    <source>
        <dbReference type="ARBA" id="ARBA00022989"/>
    </source>
</evidence>
<dbReference type="InterPro" id="IPR026082">
    <property type="entry name" value="ABCA"/>
</dbReference>
<feature type="domain" description="ABC transporter" evidence="11">
    <location>
        <begin position="506"/>
        <end position="737"/>
    </location>
</feature>
<dbReference type="Gene3D" id="3.40.50.300">
    <property type="entry name" value="P-loop containing nucleotide triphosphate hydrolases"/>
    <property type="match status" value="2"/>
</dbReference>
<dbReference type="EMBL" id="JAFNEN010000228">
    <property type="protein sequence ID" value="KAG8188878.1"/>
    <property type="molecule type" value="Genomic_DNA"/>
</dbReference>
<feature type="transmembrane region" description="Helical" evidence="10">
    <location>
        <begin position="1076"/>
        <end position="1096"/>
    </location>
</feature>
<protein>
    <recommendedName>
        <fullName evidence="11">ABC transporter domain-containing protein</fullName>
    </recommendedName>
</protein>
<dbReference type="PANTHER" id="PTHR19229:SF250">
    <property type="entry name" value="ABC TRANSPORTER DOMAIN-CONTAINING PROTEIN-RELATED"/>
    <property type="match status" value="1"/>
</dbReference>
<dbReference type="PANTHER" id="PTHR19229">
    <property type="entry name" value="ATP-BINDING CASSETTE TRANSPORTER SUBFAMILY A ABCA"/>
    <property type="match status" value="1"/>
</dbReference>
<feature type="transmembrane region" description="Helical" evidence="10">
    <location>
        <begin position="233"/>
        <end position="254"/>
    </location>
</feature>
<keyword evidence="8 10" id="KW-0472">Membrane</keyword>
<dbReference type="Pfam" id="PF00005">
    <property type="entry name" value="ABC_tran"/>
    <property type="match status" value="2"/>
</dbReference>
<dbReference type="PROSITE" id="PS50893">
    <property type="entry name" value="ABC_TRANSPORTER_2"/>
    <property type="match status" value="2"/>
</dbReference>
<feature type="transmembrane region" description="Helical" evidence="10">
    <location>
        <begin position="427"/>
        <end position="448"/>
    </location>
</feature>
<dbReference type="PROSITE" id="PS00211">
    <property type="entry name" value="ABC_TRANSPORTER_1"/>
    <property type="match status" value="1"/>
</dbReference>
<accession>A0AAV6UYZ9</accession>
<evidence type="ECO:0000256" key="10">
    <source>
        <dbReference type="SAM" id="Phobius"/>
    </source>
</evidence>
<feature type="transmembrane region" description="Helical" evidence="10">
    <location>
        <begin position="1192"/>
        <end position="1212"/>
    </location>
</feature>
<evidence type="ECO:0000256" key="5">
    <source>
        <dbReference type="ARBA" id="ARBA00022741"/>
    </source>
</evidence>
<dbReference type="SMART" id="SM00382">
    <property type="entry name" value="AAA"/>
    <property type="match status" value="2"/>
</dbReference>
<dbReference type="SUPFAM" id="SSF52540">
    <property type="entry name" value="P-loop containing nucleoside triphosphate hydrolases"/>
    <property type="match status" value="2"/>
</dbReference>
<feature type="transmembrane region" description="Helical" evidence="10">
    <location>
        <begin position="383"/>
        <end position="403"/>
    </location>
</feature>
<evidence type="ECO:0000256" key="1">
    <source>
        <dbReference type="ARBA" id="ARBA00004141"/>
    </source>
</evidence>
<dbReference type="InterPro" id="IPR003439">
    <property type="entry name" value="ABC_transporter-like_ATP-bd"/>
</dbReference>
<comment type="subcellular location">
    <subcellularLocation>
        <location evidence="1">Membrane</location>
        <topology evidence="1">Multi-pass membrane protein</topology>
    </subcellularLocation>
</comment>
<feature type="transmembrane region" description="Helical" evidence="10">
    <location>
        <begin position="322"/>
        <end position="346"/>
    </location>
</feature>
<dbReference type="InterPro" id="IPR056264">
    <property type="entry name" value="R2_ABCA1-4-like"/>
</dbReference>
<dbReference type="InterPro" id="IPR027417">
    <property type="entry name" value="P-loop_NTPase"/>
</dbReference>
<comment type="caution">
    <text evidence="12">The sequence shown here is derived from an EMBL/GenBank/DDBJ whole genome shotgun (WGS) entry which is preliminary data.</text>
</comment>
<evidence type="ECO:0000259" key="11">
    <source>
        <dbReference type="PROSITE" id="PS50893"/>
    </source>
</evidence>
<proteinExistence type="predicted"/>
<feature type="transmembrane region" description="Helical" evidence="10">
    <location>
        <begin position="1158"/>
        <end position="1180"/>
    </location>
</feature>
<feature type="region of interest" description="Disordered" evidence="9">
    <location>
        <begin position="826"/>
        <end position="856"/>
    </location>
</feature>
<keyword evidence="2" id="KW-0813">Transport</keyword>
<keyword evidence="5" id="KW-0547">Nucleotide-binding</keyword>
<dbReference type="GO" id="GO:0005524">
    <property type="term" value="F:ATP binding"/>
    <property type="evidence" value="ECO:0007669"/>
    <property type="project" value="UniProtKB-KW"/>
</dbReference>
<evidence type="ECO:0000256" key="9">
    <source>
        <dbReference type="SAM" id="MobiDB-lite"/>
    </source>
</evidence>
<evidence type="ECO:0000256" key="8">
    <source>
        <dbReference type="ARBA" id="ARBA00023136"/>
    </source>
</evidence>
<dbReference type="InterPro" id="IPR017871">
    <property type="entry name" value="ABC_transporter-like_CS"/>
</dbReference>
<keyword evidence="13" id="KW-1185">Reference proteome</keyword>
<dbReference type="FunFam" id="3.40.50.300:FF:000298">
    <property type="entry name" value="ATP-binding cassette sub-family A member 12"/>
    <property type="match status" value="1"/>
</dbReference>
<keyword evidence="6" id="KW-0067">ATP-binding</keyword>
<evidence type="ECO:0000256" key="3">
    <source>
        <dbReference type="ARBA" id="ARBA00022692"/>
    </source>
</evidence>
<keyword evidence="3 10" id="KW-0812">Transmembrane</keyword>
<feature type="transmembrane region" description="Helical" evidence="10">
    <location>
        <begin position="352"/>
        <end position="371"/>
    </location>
</feature>
<name>A0AAV6UYZ9_9ARAC</name>
<evidence type="ECO:0000313" key="13">
    <source>
        <dbReference type="Proteomes" id="UP000827092"/>
    </source>
</evidence>
<dbReference type="InterPro" id="IPR013525">
    <property type="entry name" value="ABC2_TM"/>
</dbReference>
<dbReference type="FunFam" id="3.40.50.300:FF:000327">
    <property type="entry name" value="ATP-binding cassette sub-family A member 3"/>
    <property type="match status" value="1"/>
</dbReference>
<dbReference type="GO" id="GO:0016020">
    <property type="term" value="C:membrane"/>
    <property type="evidence" value="ECO:0007669"/>
    <property type="project" value="UniProtKB-SubCell"/>
</dbReference>
<organism evidence="12 13">
    <name type="scientific">Oedothorax gibbosus</name>
    <dbReference type="NCBI Taxonomy" id="931172"/>
    <lineage>
        <taxon>Eukaryota</taxon>
        <taxon>Metazoa</taxon>
        <taxon>Ecdysozoa</taxon>
        <taxon>Arthropoda</taxon>
        <taxon>Chelicerata</taxon>
        <taxon>Arachnida</taxon>
        <taxon>Araneae</taxon>
        <taxon>Araneomorphae</taxon>
        <taxon>Entelegynae</taxon>
        <taxon>Araneoidea</taxon>
        <taxon>Linyphiidae</taxon>
        <taxon>Erigoninae</taxon>
        <taxon>Oedothorax</taxon>
    </lineage>
</organism>
<dbReference type="Proteomes" id="UP000827092">
    <property type="component" value="Unassembled WGS sequence"/>
</dbReference>
<evidence type="ECO:0000256" key="4">
    <source>
        <dbReference type="ARBA" id="ARBA00022737"/>
    </source>
</evidence>
<dbReference type="GO" id="GO:0140359">
    <property type="term" value="F:ABC-type transporter activity"/>
    <property type="evidence" value="ECO:0007669"/>
    <property type="project" value="InterPro"/>
</dbReference>
<dbReference type="CDD" id="cd03263">
    <property type="entry name" value="ABC_subfamily_A"/>
    <property type="match status" value="2"/>
</dbReference>
<dbReference type="GO" id="GO:0005319">
    <property type="term" value="F:lipid transporter activity"/>
    <property type="evidence" value="ECO:0007669"/>
    <property type="project" value="TreeGrafter"/>
</dbReference>
<sequence length="1725" mass="194006">MNQNVIKVKLCELYGLTEVRLNQNHGKTSPTVTPFLIRSVITSEYVDKPVIYSPFSIDALPGNLTPGSNRIWQVLYAPESDYLDGIMSGVAKDLKVITKGFANESSLLDYFSETASVVLSGVIFKEDIKDGITSSTNISFTIRPKTAEVLKLSGQNATSTWFTQQSFPLFPALGPRNKELGWGGNPGYMSQGFLSVQHAISKNFMKNLNKTQDLQLDLKMCRYPYPPYLDDKFILALQLFFPMIICFSFIYPAVNIVKNIVVEKEKKLKEAMKMMGLSKWLHWTAWYIKYILFLFLSCCIITALLCIKFSKGIAVVNQSDPTVFLLWLIIYSSSTICFCFFISTIFSKANSSAAGSGVIFFLTFVPYFFILPRYADMTLVSKAVACLLPNLAIAMGSVVLTVSESTGTGMQWSNIGIPPTPDDKLSLSLVLIMLIISGVVSLFLTWYIENVLPGEYGVPEVWYFPFTRTYWCGQETNFSEMVQFFNSEGERSEYFEQDPVGLMAGIQMQGLTKVFKKSNAPAVNNMNLNMYRSNITVLLGHNGAGKSTTISMLTGLIPPTSGTANVNGYDIREEIGNVHSNLGICPQHDVLFDELTVEEHLYFFCKLKGYIADMVPSEIDRILSCLKLDDKRYSQAHSLSGGWRRRLSVGIALVGGSQIVILDEPTSGMDPFNRRSLWDVLQAEKEYRTILLTTHFMEEADVLGDRIAIMANGEVQCCGSPLFLKKKYGAGYHLVMVKEAACDVSIVTKLVQSHVPNAEMSSNIGTELKYVLPHENSDLFHALFSELESRKKELNISGYGASITTMEEVFIKVGRQHHKNDIAETLLSKDPLPPKESSADSGVHINAPDNDDSSTDVDIQSVEDQMEEKNTGIKLFFQHLHALLEKRVLHSLRNWTLTISQLLLPPFFLILTLVMIKTLPKYSLAPSLPLNIASYRGTEIPFLVNTEFNETRTLGNIFRSQFSGVDVPVFLNSSSTNITSYLVNEAEKDLGKFNLHNMVAGTFDKNASSNELKITSLFNDQAYHSPAIALLEMDKALLKYWTNDSFTFAVTNHPLPKTLSEKGKQQQTDQTISYQIAQDIMFGMSFLIASFAVFIIKERSSNSKHLQRVSGVNLFSYWLASFMWDFLNYLIPCCLVLLVFQGFGTEGLSSGEEQGRLFLLFFIHGFSALPFVYCCTFLFLSPSTAYVRLSLFNILFGIASLLTITILEIPYLGTEYVAKPLDVLFSLLIPNFSLGRAVSNLYQNHQFNGLCNHKEVKWACELEVPPIFDLVKPCCKGKCDDECFPWEEHYLSWTSPGIGKQLVFFVIQSVIYTCLLIMCEKNLFRYILYKIRGQKVNPSDTLPFTTSHQTEIIEDEDVRLERVKMQNIELPRLFQSNHLVIKDVSKKYGSFLAVDRLSFGVRRGECFGLLGLNGAGKTTTFKMITGDESISSGDIYVNGFNVKKEMRKVQSRIGYCPQFDALIDQLTGRETLTLFARLRGIPEYLIAEQVSSLSELLTFNMHIDKQVKDYSGGNKRKISTAIALVGNPPVIFLDEPTTGMDPVSRRCMWTVLLQVMQSGRSVVLTSHSMEECEALCNRLVIMVNGRLCCLGSPQHLKTKFGQGFTLMIKVGRKSLARSNRMRSTYHSLEDSQVHTPSQDSPVETNMAQDMDEIRSFVERTFASATLKNEHENLLHYHIPSPQLNWAEIFRAMEEAKLSLNIEDYSVGETTLEQVFLNFAMVQRES</sequence>
<evidence type="ECO:0000256" key="6">
    <source>
        <dbReference type="ARBA" id="ARBA00022840"/>
    </source>
</evidence>
<dbReference type="Pfam" id="PF23321">
    <property type="entry name" value="R1_ABCA1"/>
    <property type="match status" value="1"/>
</dbReference>
<reference evidence="12 13" key="1">
    <citation type="journal article" date="2022" name="Nat. Ecol. Evol.">
        <title>A masculinizing supergene underlies an exaggerated male reproductive morph in a spider.</title>
        <authorList>
            <person name="Hendrickx F."/>
            <person name="De Corte Z."/>
            <person name="Sonet G."/>
            <person name="Van Belleghem S.M."/>
            <person name="Kostlbacher S."/>
            <person name="Vangestel C."/>
        </authorList>
    </citation>
    <scope>NUCLEOTIDE SEQUENCE [LARGE SCALE GENOMIC DNA]</scope>
    <source>
        <strain evidence="12">W744_W776</strain>
    </source>
</reference>
<keyword evidence="4" id="KW-0677">Repeat</keyword>
<evidence type="ECO:0000256" key="2">
    <source>
        <dbReference type="ARBA" id="ARBA00022448"/>
    </source>
</evidence>
<dbReference type="GO" id="GO:0016887">
    <property type="term" value="F:ATP hydrolysis activity"/>
    <property type="evidence" value="ECO:0007669"/>
    <property type="project" value="InterPro"/>
</dbReference>
<evidence type="ECO:0000313" key="12">
    <source>
        <dbReference type="EMBL" id="KAG8188878.1"/>
    </source>
</evidence>
<feature type="transmembrane region" description="Helical" evidence="10">
    <location>
        <begin position="1117"/>
        <end position="1138"/>
    </location>
</feature>
<dbReference type="Pfam" id="PF12698">
    <property type="entry name" value="ABC2_membrane_3"/>
    <property type="match status" value="2"/>
</dbReference>
<dbReference type="InterPro" id="IPR003593">
    <property type="entry name" value="AAA+_ATPase"/>
</dbReference>
<keyword evidence="7 10" id="KW-1133">Transmembrane helix</keyword>
<feature type="domain" description="ABC transporter" evidence="11">
    <location>
        <begin position="1379"/>
        <end position="1609"/>
    </location>
</feature>
<feature type="transmembrane region" description="Helical" evidence="10">
    <location>
        <begin position="287"/>
        <end position="310"/>
    </location>
</feature>
<gene>
    <name evidence="12" type="ORF">JTE90_018283</name>
</gene>